<dbReference type="InterPro" id="IPR010982">
    <property type="entry name" value="Lambda_DNA-bd_dom_sf"/>
</dbReference>
<evidence type="ECO:0000256" key="1">
    <source>
        <dbReference type="ARBA" id="ARBA00022737"/>
    </source>
</evidence>
<dbReference type="Gene3D" id="1.10.260.40">
    <property type="entry name" value="lambda repressor-like DNA-binding domains"/>
    <property type="match status" value="1"/>
</dbReference>
<keyword evidence="2 3" id="KW-0802">TPR repeat</keyword>
<feature type="repeat" description="TPR" evidence="3">
    <location>
        <begin position="289"/>
        <end position="322"/>
    </location>
</feature>
<dbReference type="SMART" id="SM00028">
    <property type="entry name" value="TPR"/>
    <property type="match status" value="5"/>
</dbReference>
<evidence type="ECO:0000256" key="3">
    <source>
        <dbReference type="PROSITE-ProRule" id="PRU00339"/>
    </source>
</evidence>
<gene>
    <name evidence="5" type="ORF">CHM34_13385</name>
</gene>
<feature type="repeat" description="TPR" evidence="3">
    <location>
        <begin position="370"/>
        <end position="403"/>
    </location>
</feature>
<dbReference type="InterPro" id="IPR001387">
    <property type="entry name" value="Cro/C1-type_HTH"/>
</dbReference>
<dbReference type="InterPro" id="IPR019734">
    <property type="entry name" value="TPR_rpt"/>
</dbReference>
<name>A0A235B3Q2_9BACL</name>
<dbReference type="AlphaFoldDB" id="A0A235B3Q2"/>
<keyword evidence="6" id="KW-1185">Reference proteome</keyword>
<evidence type="ECO:0000313" key="6">
    <source>
        <dbReference type="Proteomes" id="UP000215459"/>
    </source>
</evidence>
<evidence type="ECO:0000256" key="2">
    <source>
        <dbReference type="ARBA" id="ARBA00022803"/>
    </source>
</evidence>
<dbReference type="Gene3D" id="1.25.40.10">
    <property type="entry name" value="Tetratricopeptide repeat domain"/>
    <property type="match status" value="2"/>
</dbReference>
<evidence type="ECO:0000313" key="5">
    <source>
        <dbReference type="EMBL" id="OYD06928.1"/>
    </source>
</evidence>
<dbReference type="Pfam" id="PF01381">
    <property type="entry name" value="HTH_3"/>
    <property type="match status" value="1"/>
</dbReference>
<dbReference type="PROSITE" id="PS50943">
    <property type="entry name" value="HTH_CROC1"/>
    <property type="match status" value="1"/>
</dbReference>
<dbReference type="GO" id="GO:0003677">
    <property type="term" value="F:DNA binding"/>
    <property type="evidence" value="ECO:0007669"/>
    <property type="project" value="InterPro"/>
</dbReference>
<proteinExistence type="predicted"/>
<sequence>MKKHERWSNMNQPEIHNMGGIIRRVRKERGWRLEDVADENISPATISNIERGVPHVNPNKTNYLLKKLGIGTDRLPELIMSEKRELQNLDFQFLMIEAQWEMGQWDQALTQLDQLDLDDQHPYAAARHLWKGKCLSGKKSWKRAERSFYKAIQLCNPNGSSDSTNVEAFSFLELGLCSYYQNDLEKALQLTESGIDAFTPDGSRRYLWPLLHRNKGVYLEHLDRVAEGLKLVQEIWDSLDAIDDAETVLTFYWLRSELLCRTGMYEDAIRYAVDGVQIARRNHRYHLMFSLFSVLGSAYMAQEEWEKAEDSFDLALSCKEKMTGEKKRLIRTYDRLGILYMRQGKFEKAFSVIDQAIQYGESSQDIPRLTHTLLLMGDCYRLQGNREEAIRYYERALGLAQEHGYKRKENQALYALAQCWSGVDENEFQRCMGDGGSKWWLMSQIT</sequence>
<feature type="domain" description="HTH cro/C1-type" evidence="4">
    <location>
        <begin position="22"/>
        <end position="52"/>
    </location>
</feature>
<organism evidence="5 6">
    <name type="scientific">Paludifilum halophilum</name>
    <dbReference type="NCBI Taxonomy" id="1642702"/>
    <lineage>
        <taxon>Bacteria</taxon>
        <taxon>Bacillati</taxon>
        <taxon>Bacillota</taxon>
        <taxon>Bacilli</taxon>
        <taxon>Bacillales</taxon>
        <taxon>Thermoactinomycetaceae</taxon>
        <taxon>Paludifilum</taxon>
    </lineage>
</organism>
<dbReference type="PANTHER" id="PTHR45641">
    <property type="entry name" value="TETRATRICOPEPTIDE REPEAT PROTEIN (AFU_ORTHOLOGUE AFUA_6G03870)"/>
    <property type="match status" value="1"/>
</dbReference>
<dbReference type="SUPFAM" id="SSF48452">
    <property type="entry name" value="TPR-like"/>
    <property type="match status" value="2"/>
</dbReference>
<accession>A0A235B3Q2</accession>
<dbReference type="Pfam" id="PF13424">
    <property type="entry name" value="TPR_12"/>
    <property type="match status" value="1"/>
</dbReference>
<dbReference type="OrthoDB" id="9769030at2"/>
<dbReference type="EMBL" id="NOWF01000008">
    <property type="protein sequence ID" value="OYD06928.1"/>
    <property type="molecule type" value="Genomic_DNA"/>
</dbReference>
<dbReference type="InterPro" id="IPR011990">
    <property type="entry name" value="TPR-like_helical_dom_sf"/>
</dbReference>
<dbReference type="CDD" id="cd00093">
    <property type="entry name" value="HTH_XRE"/>
    <property type="match status" value="1"/>
</dbReference>
<keyword evidence="1" id="KW-0677">Repeat</keyword>
<evidence type="ECO:0000259" key="4">
    <source>
        <dbReference type="PROSITE" id="PS50943"/>
    </source>
</evidence>
<dbReference type="Pfam" id="PF13176">
    <property type="entry name" value="TPR_7"/>
    <property type="match status" value="1"/>
</dbReference>
<comment type="caution">
    <text evidence="5">The sequence shown here is derived from an EMBL/GenBank/DDBJ whole genome shotgun (WGS) entry which is preliminary data.</text>
</comment>
<dbReference type="SUPFAM" id="SSF47413">
    <property type="entry name" value="lambda repressor-like DNA-binding domains"/>
    <property type="match status" value="1"/>
</dbReference>
<feature type="repeat" description="TPR" evidence="3">
    <location>
        <begin position="330"/>
        <end position="363"/>
    </location>
</feature>
<dbReference type="PROSITE" id="PS50005">
    <property type="entry name" value="TPR"/>
    <property type="match status" value="3"/>
</dbReference>
<dbReference type="SMART" id="SM00530">
    <property type="entry name" value="HTH_XRE"/>
    <property type="match status" value="1"/>
</dbReference>
<dbReference type="Proteomes" id="UP000215459">
    <property type="component" value="Unassembled WGS sequence"/>
</dbReference>
<dbReference type="PANTHER" id="PTHR45641:SF19">
    <property type="entry name" value="NEPHROCYSTIN-3"/>
    <property type="match status" value="1"/>
</dbReference>
<reference evidence="5 6" key="1">
    <citation type="submission" date="2017-07" db="EMBL/GenBank/DDBJ databases">
        <title>The genome sequence of Paludifilum halophilum highlights mechanisms for microbial adaptation to high salt environemnts.</title>
        <authorList>
            <person name="Belbahri L."/>
        </authorList>
    </citation>
    <scope>NUCLEOTIDE SEQUENCE [LARGE SCALE GENOMIC DNA]</scope>
    <source>
        <strain evidence="5 6">DSM 102817</strain>
    </source>
</reference>
<protein>
    <recommendedName>
        <fullName evidence="4">HTH cro/C1-type domain-containing protein</fullName>
    </recommendedName>
</protein>